<feature type="transmembrane region" description="Helical" evidence="1">
    <location>
        <begin position="92"/>
        <end position="110"/>
    </location>
</feature>
<keyword evidence="1" id="KW-0472">Membrane</keyword>
<keyword evidence="3" id="KW-1185">Reference proteome</keyword>
<gene>
    <name evidence="2" type="ORF">PG993_009703</name>
</gene>
<name>A0ABR1SK50_9PEZI</name>
<comment type="caution">
    <text evidence="2">The sequence shown here is derived from an EMBL/GenBank/DDBJ whole genome shotgun (WGS) entry which is preliminary data.</text>
</comment>
<keyword evidence="1" id="KW-1133">Transmembrane helix</keyword>
<organism evidence="2 3">
    <name type="scientific">Apiospora rasikravindrae</name>
    <dbReference type="NCBI Taxonomy" id="990691"/>
    <lineage>
        <taxon>Eukaryota</taxon>
        <taxon>Fungi</taxon>
        <taxon>Dikarya</taxon>
        <taxon>Ascomycota</taxon>
        <taxon>Pezizomycotina</taxon>
        <taxon>Sordariomycetes</taxon>
        <taxon>Xylariomycetidae</taxon>
        <taxon>Amphisphaeriales</taxon>
        <taxon>Apiosporaceae</taxon>
        <taxon>Apiospora</taxon>
    </lineage>
</organism>
<proteinExistence type="predicted"/>
<reference evidence="2 3" key="1">
    <citation type="submission" date="2023-01" db="EMBL/GenBank/DDBJ databases">
        <title>Analysis of 21 Apiospora genomes using comparative genomics revels a genus with tremendous synthesis potential of carbohydrate active enzymes and secondary metabolites.</title>
        <authorList>
            <person name="Sorensen T."/>
        </authorList>
    </citation>
    <scope>NUCLEOTIDE SEQUENCE [LARGE SCALE GENOMIC DNA]</scope>
    <source>
        <strain evidence="2 3">CBS 33761</strain>
    </source>
</reference>
<sequence length="129" mass="13723">MADTGSDIDLQRVISMQNLSQLGLQTIGLLVGGQIFQSLSMRYLTQVLHGLGLSQADIKSAMVGTRSALLTHLSPEIQRDAIAVFTRAMSKVYILSIAAGAITTLCAALMKKEKLFKESSEKVVIAGGA</sequence>
<evidence type="ECO:0000313" key="2">
    <source>
        <dbReference type="EMBL" id="KAK8034708.1"/>
    </source>
</evidence>
<protein>
    <submittedName>
        <fullName evidence="2">MFS drug efflux transporter</fullName>
    </submittedName>
</protein>
<keyword evidence="1" id="KW-0812">Transmembrane</keyword>
<dbReference type="EMBL" id="JAQQWK010000009">
    <property type="protein sequence ID" value="KAK8034708.1"/>
    <property type="molecule type" value="Genomic_DNA"/>
</dbReference>
<accession>A0ABR1SK50</accession>
<evidence type="ECO:0000256" key="1">
    <source>
        <dbReference type="SAM" id="Phobius"/>
    </source>
</evidence>
<evidence type="ECO:0000313" key="3">
    <source>
        <dbReference type="Proteomes" id="UP001444661"/>
    </source>
</evidence>
<dbReference type="Proteomes" id="UP001444661">
    <property type="component" value="Unassembled WGS sequence"/>
</dbReference>